<dbReference type="NCBIfam" id="TIGR00614">
    <property type="entry name" value="recQ_fam"/>
    <property type="match status" value="1"/>
</dbReference>
<dbReference type="Pfam" id="PF16124">
    <property type="entry name" value="RecQ_Zn_bind"/>
    <property type="match status" value="1"/>
</dbReference>
<dbReference type="CDD" id="cd17920">
    <property type="entry name" value="DEXHc_RecQ"/>
    <property type="match status" value="1"/>
</dbReference>
<keyword evidence="2" id="KW-0479">Metal-binding</keyword>
<evidence type="ECO:0000256" key="2">
    <source>
        <dbReference type="ARBA" id="ARBA00022723"/>
    </source>
</evidence>
<dbReference type="InterPro" id="IPR004589">
    <property type="entry name" value="DNA_helicase_ATP-dep_RecQ"/>
</dbReference>
<dbReference type="GO" id="GO:0005737">
    <property type="term" value="C:cytoplasm"/>
    <property type="evidence" value="ECO:0007669"/>
    <property type="project" value="TreeGrafter"/>
</dbReference>
<dbReference type="GO" id="GO:0005634">
    <property type="term" value="C:nucleus"/>
    <property type="evidence" value="ECO:0007669"/>
    <property type="project" value="UniProtKB-SubCell"/>
</dbReference>
<feature type="compositionally biased region" description="Polar residues" evidence="11">
    <location>
        <begin position="830"/>
        <end position="846"/>
    </location>
</feature>
<dbReference type="InterPro" id="IPR001650">
    <property type="entry name" value="Helicase_C-like"/>
</dbReference>
<keyword evidence="7" id="KW-0238">DNA-binding</keyword>
<keyword evidence="4 10" id="KW-0378">Hydrolase</keyword>
<dbReference type="GO" id="GO:0005694">
    <property type="term" value="C:chromosome"/>
    <property type="evidence" value="ECO:0007669"/>
    <property type="project" value="TreeGrafter"/>
</dbReference>
<evidence type="ECO:0000256" key="6">
    <source>
        <dbReference type="ARBA" id="ARBA00022840"/>
    </source>
</evidence>
<dbReference type="GO" id="GO:0000724">
    <property type="term" value="P:double-strand break repair via homologous recombination"/>
    <property type="evidence" value="ECO:0007669"/>
    <property type="project" value="TreeGrafter"/>
</dbReference>
<proteinExistence type="inferred from homology"/>
<keyword evidence="3 10" id="KW-0547">Nucleotide-binding</keyword>
<dbReference type="Gene3D" id="1.10.10.10">
    <property type="entry name" value="Winged helix-like DNA-binding domain superfamily/Winged helix DNA-binding domain"/>
    <property type="match status" value="1"/>
</dbReference>
<dbReference type="GO" id="GO:0043138">
    <property type="term" value="F:3'-5' DNA helicase activity"/>
    <property type="evidence" value="ECO:0007669"/>
    <property type="project" value="UniProtKB-EC"/>
</dbReference>
<name>A0A0D7AFL1_9AGAR</name>
<evidence type="ECO:0000256" key="10">
    <source>
        <dbReference type="RuleBase" id="RU364117"/>
    </source>
</evidence>
<dbReference type="InterPro" id="IPR014001">
    <property type="entry name" value="Helicase_ATP-bd"/>
</dbReference>
<evidence type="ECO:0000256" key="7">
    <source>
        <dbReference type="ARBA" id="ARBA00023125"/>
    </source>
</evidence>
<evidence type="ECO:0000256" key="5">
    <source>
        <dbReference type="ARBA" id="ARBA00022806"/>
    </source>
</evidence>
<keyword evidence="8" id="KW-0413">Isomerase</keyword>
<dbReference type="InterPro" id="IPR027417">
    <property type="entry name" value="P-loop_NTPase"/>
</dbReference>
<feature type="compositionally biased region" description="Acidic residues" evidence="11">
    <location>
        <begin position="86"/>
        <end position="105"/>
    </location>
</feature>
<feature type="compositionally biased region" description="Basic and acidic residues" evidence="11">
    <location>
        <begin position="796"/>
        <end position="806"/>
    </location>
</feature>
<evidence type="ECO:0000256" key="3">
    <source>
        <dbReference type="ARBA" id="ARBA00022741"/>
    </source>
</evidence>
<keyword evidence="6 10" id="KW-0067">ATP-binding</keyword>
<dbReference type="PANTHER" id="PTHR13710">
    <property type="entry name" value="DNA HELICASE RECQ FAMILY MEMBER"/>
    <property type="match status" value="1"/>
</dbReference>
<evidence type="ECO:0000259" key="13">
    <source>
        <dbReference type="PROSITE" id="PS51194"/>
    </source>
</evidence>
<feature type="region of interest" description="Disordered" evidence="11">
    <location>
        <begin position="73"/>
        <end position="106"/>
    </location>
</feature>
<gene>
    <name evidence="14" type="ORF">FISHEDRAFT_57822</name>
</gene>
<evidence type="ECO:0000256" key="8">
    <source>
        <dbReference type="ARBA" id="ARBA00023235"/>
    </source>
</evidence>
<evidence type="ECO:0000256" key="4">
    <source>
        <dbReference type="ARBA" id="ARBA00022801"/>
    </source>
</evidence>
<dbReference type="InterPro" id="IPR032284">
    <property type="entry name" value="RecQ_Zn-bd"/>
</dbReference>
<comment type="similarity">
    <text evidence="1 10">Belongs to the helicase family. RecQ subfamily.</text>
</comment>
<keyword evidence="5 10" id="KW-0347">Helicase</keyword>
<reference evidence="14 15" key="1">
    <citation type="journal article" date="2015" name="Fungal Genet. Biol.">
        <title>Evolution of novel wood decay mechanisms in Agaricales revealed by the genome sequences of Fistulina hepatica and Cylindrobasidium torrendii.</title>
        <authorList>
            <person name="Floudas D."/>
            <person name="Held B.W."/>
            <person name="Riley R."/>
            <person name="Nagy L.G."/>
            <person name="Koehler G."/>
            <person name="Ransdell A.S."/>
            <person name="Younus H."/>
            <person name="Chow J."/>
            <person name="Chiniquy J."/>
            <person name="Lipzen A."/>
            <person name="Tritt A."/>
            <person name="Sun H."/>
            <person name="Haridas S."/>
            <person name="LaButti K."/>
            <person name="Ohm R.A."/>
            <person name="Kues U."/>
            <person name="Blanchette R.A."/>
            <person name="Grigoriev I.V."/>
            <person name="Minto R.E."/>
            <person name="Hibbett D.S."/>
        </authorList>
    </citation>
    <scope>NUCLEOTIDE SEQUENCE [LARGE SCALE GENOMIC DNA]</scope>
    <source>
        <strain evidence="14 15">ATCC 64428</strain>
    </source>
</reference>
<dbReference type="Pfam" id="PF00270">
    <property type="entry name" value="DEAD"/>
    <property type="match status" value="1"/>
</dbReference>
<dbReference type="SMART" id="SM00487">
    <property type="entry name" value="DEXDc"/>
    <property type="match status" value="1"/>
</dbReference>
<dbReference type="GO" id="GO:0005524">
    <property type="term" value="F:ATP binding"/>
    <property type="evidence" value="ECO:0007669"/>
    <property type="project" value="UniProtKB-KW"/>
</dbReference>
<dbReference type="Gene3D" id="3.40.50.300">
    <property type="entry name" value="P-loop containing nucleotide triphosphate hydrolases"/>
    <property type="match status" value="2"/>
</dbReference>
<feature type="region of interest" description="Disordered" evidence="11">
    <location>
        <begin position="780"/>
        <end position="846"/>
    </location>
</feature>
<evidence type="ECO:0000259" key="12">
    <source>
        <dbReference type="PROSITE" id="PS51192"/>
    </source>
</evidence>
<evidence type="ECO:0000256" key="11">
    <source>
        <dbReference type="SAM" id="MobiDB-lite"/>
    </source>
</evidence>
<dbReference type="SUPFAM" id="SSF52540">
    <property type="entry name" value="P-loop containing nucleoside triphosphate hydrolases"/>
    <property type="match status" value="1"/>
</dbReference>
<comment type="catalytic activity">
    <reaction evidence="9 10">
        <text>Couples ATP hydrolysis with the unwinding of duplex DNA by translocating in the 3'-5' direction.</text>
        <dbReference type="EC" id="5.6.2.4"/>
    </reaction>
</comment>
<dbReference type="EC" id="5.6.2.4" evidence="10"/>
<dbReference type="EMBL" id="KN881696">
    <property type="protein sequence ID" value="KIY49924.1"/>
    <property type="molecule type" value="Genomic_DNA"/>
</dbReference>
<dbReference type="InterPro" id="IPR011545">
    <property type="entry name" value="DEAD/DEAH_box_helicase_dom"/>
</dbReference>
<feature type="domain" description="Helicase ATP-binding" evidence="12">
    <location>
        <begin position="147"/>
        <end position="349"/>
    </location>
</feature>
<dbReference type="PROSITE" id="PS51194">
    <property type="entry name" value="HELICASE_CTER"/>
    <property type="match status" value="1"/>
</dbReference>
<comment type="subcellular location">
    <subcellularLocation>
        <location evidence="10">Nucleus</location>
    </subcellularLocation>
</comment>
<evidence type="ECO:0000313" key="14">
    <source>
        <dbReference type="EMBL" id="KIY49924.1"/>
    </source>
</evidence>
<dbReference type="Proteomes" id="UP000054144">
    <property type="component" value="Unassembled WGS sequence"/>
</dbReference>
<feature type="region of interest" description="Disordered" evidence="11">
    <location>
        <begin position="1"/>
        <end position="21"/>
    </location>
</feature>
<comment type="catalytic activity">
    <reaction evidence="10">
        <text>ATP + H2O = ADP + phosphate + H(+)</text>
        <dbReference type="Rhea" id="RHEA:13065"/>
        <dbReference type="ChEBI" id="CHEBI:15377"/>
        <dbReference type="ChEBI" id="CHEBI:15378"/>
        <dbReference type="ChEBI" id="CHEBI:30616"/>
        <dbReference type="ChEBI" id="CHEBI:43474"/>
        <dbReference type="ChEBI" id="CHEBI:456216"/>
    </reaction>
</comment>
<evidence type="ECO:0000256" key="9">
    <source>
        <dbReference type="ARBA" id="ARBA00034617"/>
    </source>
</evidence>
<dbReference type="PANTHER" id="PTHR13710:SF105">
    <property type="entry name" value="ATP-DEPENDENT DNA HELICASE Q1"/>
    <property type="match status" value="1"/>
</dbReference>
<dbReference type="GO" id="GO:0016887">
    <property type="term" value="F:ATP hydrolysis activity"/>
    <property type="evidence" value="ECO:0007669"/>
    <property type="project" value="RHEA"/>
</dbReference>
<sequence>MSSAGDPPHPGGSKKGKHCAMDSPITTQEQSLIPAWWQSIAHCQHTQDEIDPNRSKCVELDEESARLREMLDKTCDDNPGAANGEIDTENDIDEDDDCEDEDSEESPSINLIQYYAQHEFPWNDDLEETVKEKFGITRFRAHQKCIINVTMDGRDIIASMPTGTGKSLLFQAPALVEHGKLTLVIEPLVALIHDQIKHLDDVDVRAVSLTSRTDIDKEVDIENELREIAANTNTDIEWEAFDHPVKLVYITPEKLELSQRFFEILTELAKAKKIGKLFTRFVIDEAQCISDEGLYRSSNGYPRGTRPAYRNLGVLRTHFPDVPILALTATFREKVIKDIQSSLNLPEISGEMPSLESGTLYVSYPERRTNVRYEVWRKPRVAAEAADTIASWILTQHKRESGIIYCTSRREAAELAATLKRLGDGQIVVEAYHADIEGEKKQEIHARWHAASPSFIQASSQLLLIFSPVNQFPRSMDDYLQMIGRAGRDGEPAVCVLFFRPQDVAKIAFSIHNIRDSAEGVREMLRYTLDLQECRRVQIARHLPGSVLPDACLNNCDNCLQLSGSPGEVDVTTPARQILQVTRQLCELKIRTTMYKLAEFMIAGDKHNRFRVPKDFALTQDETEYVILRMLMHDYLQERYAENIGCRSQIVMYIIPGRSSPHLDSSDAVVLHRPNYHLFKSHTLTRLWRYQPPKGGRASPAGREIAEYEVIDIVGAVDCRRHRKYIVHWNDQVQFSQEPFENVNDCVALDRWIAGGGDDDASEVSCDDCNFERLEAEEDIAEDPPVLQNKKKRKRQLEQKQYRESDSVELMLPEELGNGRHKRARGDQEQLVNRQVVDLTSLSDSE</sequence>
<organism evidence="14 15">
    <name type="scientific">Fistulina hepatica ATCC 64428</name>
    <dbReference type="NCBI Taxonomy" id="1128425"/>
    <lineage>
        <taxon>Eukaryota</taxon>
        <taxon>Fungi</taxon>
        <taxon>Dikarya</taxon>
        <taxon>Basidiomycota</taxon>
        <taxon>Agaricomycotina</taxon>
        <taxon>Agaricomycetes</taxon>
        <taxon>Agaricomycetidae</taxon>
        <taxon>Agaricales</taxon>
        <taxon>Fistulinaceae</taxon>
        <taxon>Fistulina</taxon>
    </lineage>
</organism>
<dbReference type="PROSITE" id="PS51192">
    <property type="entry name" value="HELICASE_ATP_BIND_1"/>
    <property type="match status" value="1"/>
</dbReference>
<dbReference type="OrthoDB" id="10261556at2759"/>
<dbReference type="GO" id="GO:0003677">
    <property type="term" value="F:DNA binding"/>
    <property type="evidence" value="ECO:0007669"/>
    <property type="project" value="UniProtKB-KW"/>
</dbReference>
<keyword evidence="15" id="KW-1185">Reference proteome</keyword>
<feature type="domain" description="Helicase C-terminal" evidence="13">
    <location>
        <begin position="388"/>
        <end position="532"/>
    </location>
</feature>
<dbReference type="GO" id="GO:0046872">
    <property type="term" value="F:metal ion binding"/>
    <property type="evidence" value="ECO:0007669"/>
    <property type="project" value="UniProtKB-KW"/>
</dbReference>
<evidence type="ECO:0000256" key="1">
    <source>
        <dbReference type="ARBA" id="ARBA00005446"/>
    </source>
</evidence>
<evidence type="ECO:0000313" key="15">
    <source>
        <dbReference type="Proteomes" id="UP000054144"/>
    </source>
</evidence>
<dbReference type="AlphaFoldDB" id="A0A0D7AFL1"/>
<protein>
    <recommendedName>
        <fullName evidence="10">ATP-dependent DNA helicase</fullName>
        <ecNumber evidence="10">5.6.2.4</ecNumber>
    </recommendedName>
</protein>
<dbReference type="GO" id="GO:0009378">
    <property type="term" value="F:four-way junction helicase activity"/>
    <property type="evidence" value="ECO:0007669"/>
    <property type="project" value="TreeGrafter"/>
</dbReference>
<keyword evidence="10" id="KW-0539">Nucleus</keyword>
<dbReference type="InterPro" id="IPR036388">
    <property type="entry name" value="WH-like_DNA-bd_sf"/>
</dbReference>
<accession>A0A0D7AFL1</accession>